<evidence type="ECO:0000256" key="3">
    <source>
        <dbReference type="ARBA" id="ARBA00022650"/>
    </source>
</evidence>
<evidence type="ECO:0000256" key="4">
    <source>
        <dbReference type="ARBA" id="ARBA00022679"/>
    </source>
</evidence>
<evidence type="ECO:0000313" key="10">
    <source>
        <dbReference type="EMBL" id="GBF97007.1"/>
    </source>
</evidence>
<dbReference type="NCBIfam" id="TIGR01027">
    <property type="entry name" value="proB"/>
    <property type="match status" value="1"/>
</dbReference>
<dbReference type="InterPro" id="IPR041739">
    <property type="entry name" value="G5K_ProB"/>
</dbReference>
<keyword evidence="5" id="KW-0547">Nucleotide-binding</keyword>
<dbReference type="Pfam" id="PF00696">
    <property type="entry name" value="AA_kinase"/>
    <property type="match status" value="1"/>
</dbReference>
<dbReference type="SUPFAM" id="SSF88697">
    <property type="entry name" value="PUA domain-like"/>
    <property type="match status" value="1"/>
</dbReference>
<dbReference type="SMART" id="SM00359">
    <property type="entry name" value="PUA"/>
    <property type="match status" value="1"/>
</dbReference>
<dbReference type="PANTHER" id="PTHR43654">
    <property type="entry name" value="GLUTAMATE 5-KINASE"/>
    <property type="match status" value="1"/>
</dbReference>
<keyword evidence="6 10" id="KW-0418">Kinase</keyword>
<name>A0A2V0PI91_9CHLO</name>
<dbReference type="CDD" id="cd04242">
    <property type="entry name" value="AAK_G5K_ProB"/>
    <property type="match status" value="1"/>
</dbReference>
<keyword evidence="3" id="KW-0641">Proline biosynthesis</keyword>
<dbReference type="PANTHER" id="PTHR43654:SF3">
    <property type="entry name" value="GLUTAMATE 5-KINASE"/>
    <property type="match status" value="1"/>
</dbReference>
<dbReference type="GO" id="GO:0003723">
    <property type="term" value="F:RNA binding"/>
    <property type="evidence" value="ECO:0007669"/>
    <property type="project" value="InterPro"/>
</dbReference>
<dbReference type="FunFam" id="3.40.1160.10:FF:000018">
    <property type="entry name" value="Glutamate 5-kinase"/>
    <property type="match status" value="1"/>
</dbReference>
<comment type="caution">
    <text evidence="10">The sequence shown here is derived from an EMBL/GenBank/DDBJ whole genome shotgun (WGS) entry which is preliminary data.</text>
</comment>
<accession>A0A2V0PI91</accession>
<dbReference type="CDD" id="cd21157">
    <property type="entry name" value="PUA_G5K"/>
    <property type="match status" value="1"/>
</dbReference>
<dbReference type="PROSITE" id="PS50890">
    <property type="entry name" value="PUA"/>
    <property type="match status" value="1"/>
</dbReference>
<feature type="domain" description="PUA" evidence="9">
    <location>
        <begin position="281"/>
        <end position="364"/>
    </location>
</feature>
<dbReference type="Gene3D" id="2.30.130.10">
    <property type="entry name" value="PUA domain"/>
    <property type="match status" value="1"/>
</dbReference>
<dbReference type="STRING" id="307507.A0A2V0PI91"/>
<dbReference type="InterPro" id="IPR019797">
    <property type="entry name" value="Glutamate_5-kinase_CS"/>
</dbReference>
<evidence type="ECO:0000313" key="11">
    <source>
        <dbReference type="Proteomes" id="UP000247498"/>
    </source>
</evidence>
<keyword evidence="4" id="KW-0808">Transferase</keyword>
<evidence type="ECO:0000259" key="9">
    <source>
        <dbReference type="SMART" id="SM00359"/>
    </source>
</evidence>
<sequence length="441" mass="46619">MQGVHDDGRPVGRTESKSCVKAALHSDKKIIVIKIGTSSLIHSEYHSLHLANLARLCEVIKQLHVMGHYVILVSSGAIGVGCQRLGLSVKPTRIAQKQALAAVGQVHLMRYYEDFFQALGLTCAQVLLTLDNLADRSQYVNARNTFTELLAYGTIPVVNENDTVAVQELRFGDNDTLSALVATLVDADYLFLTTDVDALYTANPKLDPTARPIHVVEDVTRLTADTSSSGTQWGTGGMVTKLTAARIATAAGTTMVICSSAHPEVGGGWFGVGWRGFPVHGALWLDDGAVRAVRDKRKSLFSAGILRVVGEFSAQDAVSLCDKGGHEFGRALANYSAEEVRRVRGKSSACFAAELGYRGSEEVAFRGNTALLDAAHAAAAGALSPRAGTEEDEEDDDDWGGDGMRLTLAHSLDEALKGGLRLAAEAAEARAGAGSGGSGGP</sequence>
<dbReference type="PROSITE" id="PS00902">
    <property type="entry name" value="GLUTAMATE_5_KINASE"/>
    <property type="match status" value="1"/>
</dbReference>
<dbReference type="GO" id="GO:0004349">
    <property type="term" value="F:glutamate 5-kinase activity"/>
    <property type="evidence" value="ECO:0007669"/>
    <property type="project" value="InterPro"/>
</dbReference>
<protein>
    <submittedName>
        <fullName evidence="10">Glutamate 5-kinase</fullName>
    </submittedName>
</protein>
<gene>
    <name evidence="10" type="ORF">Rsub_09804</name>
</gene>
<evidence type="ECO:0000256" key="7">
    <source>
        <dbReference type="ARBA" id="ARBA00022840"/>
    </source>
</evidence>
<evidence type="ECO:0000256" key="1">
    <source>
        <dbReference type="ARBA" id="ARBA00022490"/>
    </source>
</evidence>
<evidence type="ECO:0000256" key="8">
    <source>
        <dbReference type="SAM" id="MobiDB-lite"/>
    </source>
</evidence>
<dbReference type="HAMAP" id="MF_00456">
    <property type="entry name" value="ProB"/>
    <property type="match status" value="1"/>
</dbReference>
<keyword evidence="2" id="KW-0028">Amino-acid biosynthesis</keyword>
<dbReference type="GO" id="GO:0005829">
    <property type="term" value="C:cytosol"/>
    <property type="evidence" value="ECO:0007669"/>
    <property type="project" value="TreeGrafter"/>
</dbReference>
<dbReference type="InterPro" id="IPR005715">
    <property type="entry name" value="Glu_5kinase/COase_Synthase"/>
</dbReference>
<dbReference type="InterPro" id="IPR036974">
    <property type="entry name" value="PUA_sf"/>
</dbReference>
<dbReference type="Proteomes" id="UP000247498">
    <property type="component" value="Unassembled WGS sequence"/>
</dbReference>
<feature type="compositionally biased region" description="Acidic residues" evidence="8">
    <location>
        <begin position="390"/>
        <end position="400"/>
    </location>
</feature>
<dbReference type="InterPro" id="IPR002478">
    <property type="entry name" value="PUA"/>
</dbReference>
<dbReference type="InterPro" id="IPR036393">
    <property type="entry name" value="AceGlu_kinase-like_sf"/>
</dbReference>
<dbReference type="GO" id="GO:0005524">
    <property type="term" value="F:ATP binding"/>
    <property type="evidence" value="ECO:0007669"/>
    <property type="project" value="UniProtKB-KW"/>
</dbReference>
<keyword evidence="7" id="KW-0067">ATP-binding</keyword>
<keyword evidence="1" id="KW-0963">Cytoplasm</keyword>
<proteinExistence type="inferred from homology"/>
<dbReference type="GO" id="GO:0009084">
    <property type="term" value="P:glutamine family amino acid biosynthetic process"/>
    <property type="evidence" value="ECO:0007669"/>
    <property type="project" value="UniProtKB-ARBA"/>
</dbReference>
<dbReference type="InParanoid" id="A0A2V0PI91"/>
<reference evidence="10 11" key="1">
    <citation type="journal article" date="2018" name="Sci. Rep.">
        <title>Raphidocelis subcapitata (=Pseudokirchneriella subcapitata) provides an insight into genome evolution and environmental adaptations in the Sphaeropleales.</title>
        <authorList>
            <person name="Suzuki S."/>
            <person name="Yamaguchi H."/>
            <person name="Nakajima N."/>
            <person name="Kawachi M."/>
        </authorList>
    </citation>
    <scope>NUCLEOTIDE SEQUENCE [LARGE SCALE GENOMIC DNA]</scope>
    <source>
        <strain evidence="10 11">NIES-35</strain>
    </source>
</reference>
<dbReference type="Gene3D" id="3.40.1160.10">
    <property type="entry name" value="Acetylglutamate kinase-like"/>
    <property type="match status" value="1"/>
</dbReference>
<evidence type="ECO:0000256" key="2">
    <source>
        <dbReference type="ARBA" id="ARBA00022605"/>
    </source>
</evidence>
<dbReference type="InterPro" id="IPR015947">
    <property type="entry name" value="PUA-like_sf"/>
</dbReference>
<dbReference type="AlphaFoldDB" id="A0A2V0PI91"/>
<dbReference type="OrthoDB" id="409889at2759"/>
<evidence type="ECO:0000256" key="6">
    <source>
        <dbReference type="ARBA" id="ARBA00022777"/>
    </source>
</evidence>
<dbReference type="InterPro" id="IPR001057">
    <property type="entry name" value="Glu/AcGlu_kinase"/>
</dbReference>
<evidence type="ECO:0000256" key="5">
    <source>
        <dbReference type="ARBA" id="ARBA00022741"/>
    </source>
</evidence>
<organism evidence="10 11">
    <name type="scientific">Raphidocelis subcapitata</name>
    <dbReference type="NCBI Taxonomy" id="307507"/>
    <lineage>
        <taxon>Eukaryota</taxon>
        <taxon>Viridiplantae</taxon>
        <taxon>Chlorophyta</taxon>
        <taxon>core chlorophytes</taxon>
        <taxon>Chlorophyceae</taxon>
        <taxon>CS clade</taxon>
        <taxon>Sphaeropleales</taxon>
        <taxon>Selenastraceae</taxon>
        <taxon>Raphidocelis</taxon>
    </lineage>
</organism>
<dbReference type="EMBL" id="BDRX01000090">
    <property type="protein sequence ID" value="GBF97007.1"/>
    <property type="molecule type" value="Genomic_DNA"/>
</dbReference>
<dbReference type="Pfam" id="PF01472">
    <property type="entry name" value="PUA"/>
    <property type="match status" value="1"/>
</dbReference>
<dbReference type="InterPro" id="IPR001048">
    <property type="entry name" value="Asp/Glu/Uridylate_kinase"/>
</dbReference>
<keyword evidence="11" id="KW-1185">Reference proteome</keyword>
<dbReference type="SUPFAM" id="SSF53633">
    <property type="entry name" value="Carbamate kinase-like"/>
    <property type="match status" value="1"/>
</dbReference>
<dbReference type="PRINTS" id="PR00474">
    <property type="entry name" value="GLU5KINASE"/>
</dbReference>
<feature type="region of interest" description="Disordered" evidence="8">
    <location>
        <begin position="382"/>
        <end position="404"/>
    </location>
</feature>